<keyword evidence="2" id="KW-1185">Reference proteome</keyword>
<reference evidence="1" key="1">
    <citation type="submission" date="2020-08" db="EMBL/GenBank/DDBJ databases">
        <title>Multicomponent nature underlies the extraordinary mechanical properties of spider dragline silk.</title>
        <authorList>
            <person name="Kono N."/>
            <person name="Nakamura H."/>
            <person name="Mori M."/>
            <person name="Yoshida Y."/>
            <person name="Ohtoshi R."/>
            <person name="Malay A.D."/>
            <person name="Moran D.A.P."/>
            <person name="Tomita M."/>
            <person name="Numata K."/>
            <person name="Arakawa K."/>
        </authorList>
    </citation>
    <scope>NUCLEOTIDE SEQUENCE</scope>
</reference>
<sequence length="72" mass="8640">MRAFPPHDEIDTLEAHLHCVRLTLYEIYTLCLISNTDGDHIQTIPNLTVYQWRYPPTSERLGVEWLNRQEWE</sequence>
<evidence type="ECO:0000313" key="1">
    <source>
        <dbReference type="EMBL" id="GFT52084.1"/>
    </source>
</evidence>
<gene>
    <name evidence="1" type="ORF">NPIL_6771</name>
</gene>
<name>A0A8X6P7R7_NEPPI</name>
<accession>A0A8X6P7R7</accession>
<organism evidence="1 2">
    <name type="scientific">Nephila pilipes</name>
    <name type="common">Giant wood spider</name>
    <name type="synonym">Nephila maculata</name>
    <dbReference type="NCBI Taxonomy" id="299642"/>
    <lineage>
        <taxon>Eukaryota</taxon>
        <taxon>Metazoa</taxon>
        <taxon>Ecdysozoa</taxon>
        <taxon>Arthropoda</taxon>
        <taxon>Chelicerata</taxon>
        <taxon>Arachnida</taxon>
        <taxon>Araneae</taxon>
        <taxon>Araneomorphae</taxon>
        <taxon>Entelegynae</taxon>
        <taxon>Araneoidea</taxon>
        <taxon>Nephilidae</taxon>
        <taxon>Nephila</taxon>
    </lineage>
</organism>
<protein>
    <submittedName>
        <fullName evidence="1">Uncharacterized protein</fullName>
    </submittedName>
</protein>
<dbReference type="AlphaFoldDB" id="A0A8X6P7R7"/>
<comment type="caution">
    <text evidence="1">The sequence shown here is derived from an EMBL/GenBank/DDBJ whole genome shotgun (WGS) entry which is preliminary data.</text>
</comment>
<dbReference type="EMBL" id="BMAW01065823">
    <property type="protein sequence ID" value="GFT52084.1"/>
    <property type="molecule type" value="Genomic_DNA"/>
</dbReference>
<evidence type="ECO:0000313" key="2">
    <source>
        <dbReference type="Proteomes" id="UP000887013"/>
    </source>
</evidence>
<dbReference type="Proteomes" id="UP000887013">
    <property type="component" value="Unassembled WGS sequence"/>
</dbReference>
<proteinExistence type="predicted"/>